<dbReference type="NCBIfam" id="TIGR00728">
    <property type="entry name" value="OPT_sfam"/>
    <property type="match status" value="1"/>
</dbReference>
<evidence type="ECO:0000256" key="4">
    <source>
        <dbReference type="ARBA" id="ARBA00022692"/>
    </source>
</evidence>
<keyword evidence="12" id="KW-1185">Reference proteome</keyword>
<feature type="transmembrane region" description="Helical" evidence="10">
    <location>
        <begin position="218"/>
        <end position="238"/>
    </location>
</feature>
<feature type="transmembrane region" description="Helical" evidence="10">
    <location>
        <begin position="414"/>
        <end position="435"/>
    </location>
</feature>
<feature type="transmembrane region" description="Helical" evidence="10">
    <location>
        <begin position="250"/>
        <end position="270"/>
    </location>
</feature>
<feature type="region of interest" description="Disordered" evidence="9">
    <location>
        <begin position="1"/>
        <end position="28"/>
    </location>
</feature>
<name>A0A197JYR2_9FUNG</name>
<feature type="transmembrane region" description="Helical" evidence="10">
    <location>
        <begin position="77"/>
        <end position="95"/>
    </location>
</feature>
<dbReference type="InterPro" id="IPR004813">
    <property type="entry name" value="OPT"/>
</dbReference>
<dbReference type="InterPro" id="IPR004648">
    <property type="entry name" value="Oligpept_transpt"/>
</dbReference>
<keyword evidence="3" id="KW-0813">Transport</keyword>
<keyword evidence="8 10" id="KW-0472">Membrane</keyword>
<feature type="transmembrane region" description="Helical" evidence="10">
    <location>
        <begin position="596"/>
        <end position="614"/>
    </location>
</feature>
<keyword evidence="6" id="KW-0653">Protein transport</keyword>
<evidence type="ECO:0000256" key="1">
    <source>
        <dbReference type="ARBA" id="ARBA00004141"/>
    </source>
</evidence>
<evidence type="ECO:0000313" key="12">
    <source>
        <dbReference type="Proteomes" id="UP000078512"/>
    </source>
</evidence>
<comment type="subcellular location">
    <subcellularLocation>
        <location evidence="1">Membrane</location>
        <topology evidence="1">Multi-pass membrane protein</topology>
    </subcellularLocation>
</comment>
<reference evidence="11 12" key="1">
    <citation type="submission" date="2016-05" db="EMBL/GenBank/DDBJ databases">
        <title>Genome sequencing reveals origins of a unique bacterial endosymbiosis in the earliest lineages of terrestrial Fungi.</title>
        <authorList>
            <consortium name="DOE Joint Genome Institute"/>
            <person name="Uehling J."/>
            <person name="Gryganskyi A."/>
            <person name="Hameed K."/>
            <person name="Tschaplinski T."/>
            <person name="Misztal P."/>
            <person name="Wu S."/>
            <person name="Desiro A."/>
            <person name="Vande Pol N."/>
            <person name="Du Z.-Y."/>
            <person name="Zienkiewicz A."/>
            <person name="Zienkiewicz K."/>
            <person name="Morin E."/>
            <person name="Tisserant E."/>
            <person name="Splivallo R."/>
            <person name="Hainaut M."/>
            <person name="Henrissat B."/>
            <person name="Ohm R."/>
            <person name="Kuo A."/>
            <person name="Yan J."/>
            <person name="Lipzen A."/>
            <person name="Nolan M."/>
            <person name="Labutti K."/>
            <person name="Barry K."/>
            <person name="Goldstein A."/>
            <person name="Labbe J."/>
            <person name="Schadt C."/>
            <person name="Tuskan G."/>
            <person name="Grigoriev I."/>
            <person name="Martin F."/>
            <person name="Vilgalys R."/>
            <person name="Bonito G."/>
        </authorList>
    </citation>
    <scope>NUCLEOTIDE SEQUENCE [LARGE SCALE GENOMIC DNA]</scope>
    <source>
        <strain evidence="11 12">AG-77</strain>
    </source>
</reference>
<feature type="compositionally biased region" description="Basic and acidic residues" evidence="9">
    <location>
        <begin position="1"/>
        <end position="11"/>
    </location>
</feature>
<organism evidence="11 12">
    <name type="scientific">Linnemannia elongata AG-77</name>
    <dbReference type="NCBI Taxonomy" id="1314771"/>
    <lineage>
        <taxon>Eukaryota</taxon>
        <taxon>Fungi</taxon>
        <taxon>Fungi incertae sedis</taxon>
        <taxon>Mucoromycota</taxon>
        <taxon>Mortierellomycotina</taxon>
        <taxon>Mortierellomycetes</taxon>
        <taxon>Mortierellales</taxon>
        <taxon>Mortierellaceae</taxon>
        <taxon>Linnemannia</taxon>
    </lineage>
</organism>
<evidence type="ECO:0000256" key="9">
    <source>
        <dbReference type="SAM" id="MobiDB-lite"/>
    </source>
</evidence>
<dbReference type="GO" id="GO:0035673">
    <property type="term" value="F:oligopeptide transmembrane transporter activity"/>
    <property type="evidence" value="ECO:0007669"/>
    <property type="project" value="InterPro"/>
</dbReference>
<dbReference type="GO" id="GO:0016020">
    <property type="term" value="C:membrane"/>
    <property type="evidence" value="ECO:0007669"/>
    <property type="project" value="UniProtKB-SubCell"/>
</dbReference>
<dbReference type="AlphaFoldDB" id="A0A197JYR2"/>
<comment type="similarity">
    <text evidence="2">Belongs to the oligopeptide OPT transporter family.</text>
</comment>
<feature type="transmembrane region" description="Helical" evidence="10">
    <location>
        <begin position="441"/>
        <end position="463"/>
    </location>
</feature>
<protein>
    <submittedName>
        <fullName evidence="11">OPT superfamily oligopeptide transporter</fullName>
    </submittedName>
</protein>
<feature type="transmembrane region" description="Helical" evidence="10">
    <location>
        <begin position="523"/>
        <end position="546"/>
    </location>
</feature>
<evidence type="ECO:0000256" key="5">
    <source>
        <dbReference type="ARBA" id="ARBA00022856"/>
    </source>
</evidence>
<feature type="transmembrane region" description="Helical" evidence="10">
    <location>
        <begin position="155"/>
        <end position="176"/>
    </location>
</feature>
<feature type="compositionally biased region" description="Acidic residues" evidence="9">
    <location>
        <begin position="15"/>
        <end position="28"/>
    </location>
</feature>
<feature type="transmembrane region" description="Helical" evidence="10">
    <location>
        <begin position="124"/>
        <end position="149"/>
    </location>
</feature>
<evidence type="ECO:0000256" key="6">
    <source>
        <dbReference type="ARBA" id="ARBA00022927"/>
    </source>
</evidence>
<evidence type="ECO:0000256" key="10">
    <source>
        <dbReference type="SAM" id="Phobius"/>
    </source>
</evidence>
<dbReference type="EMBL" id="KV442037">
    <property type="protein sequence ID" value="OAQ30088.1"/>
    <property type="molecule type" value="Genomic_DNA"/>
</dbReference>
<evidence type="ECO:0000256" key="3">
    <source>
        <dbReference type="ARBA" id="ARBA00022448"/>
    </source>
</evidence>
<dbReference type="PANTHER" id="PTHR22601">
    <property type="entry name" value="ISP4 LIKE PROTEIN"/>
    <property type="match status" value="1"/>
</dbReference>
<feature type="transmembrane region" description="Helical" evidence="10">
    <location>
        <begin position="671"/>
        <end position="694"/>
    </location>
</feature>
<dbReference type="GO" id="GO:0015031">
    <property type="term" value="P:protein transport"/>
    <property type="evidence" value="ECO:0007669"/>
    <property type="project" value="UniProtKB-KW"/>
</dbReference>
<dbReference type="Pfam" id="PF03169">
    <property type="entry name" value="OPT"/>
    <property type="match status" value="1"/>
</dbReference>
<evidence type="ECO:0000256" key="7">
    <source>
        <dbReference type="ARBA" id="ARBA00022989"/>
    </source>
</evidence>
<keyword evidence="7 10" id="KW-1133">Transmembrane helix</keyword>
<keyword evidence="4 10" id="KW-0812">Transmembrane</keyword>
<proteinExistence type="inferred from homology"/>
<feature type="transmembrane region" description="Helical" evidence="10">
    <location>
        <begin position="566"/>
        <end position="584"/>
    </location>
</feature>
<evidence type="ECO:0000256" key="2">
    <source>
        <dbReference type="ARBA" id="ARBA00008807"/>
    </source>
</evidence>
<evidence type="ECO:0000313" key="11">
    <source>
        <dbReference type="EMBL" id="OAQ30088.1"/>
    </source>
</evidence>
<gene>
    <name evidence="11" type="ORF">K457DRAFT_18444</name>
</gene>
<accession>A0A197JYR2</accession>
<evidence type="ECO:0000256" key="8">
    <source>
        <dbReference type="ARBA" id="ARBA00023136"/>
    </source>
</evidence>
<feature type="transmembrane region" description="Helical" evidence="10">
    <location>
        <begin position="640"/>
        <end position="659"/>
    </location>
</feature>
<keyword evidence="5" id="KW-0571">Peptide transport</keyword>
<dbReference type="Proteomes" id="UP000078512">
    <property type="component" value="Unassembled WGS sequence"/>
</dbReference>
<feature type="transmembrane region" description="Helical" evidence="10">
    <location>
        <begin position="358"/>
        <end position="381"/>
    </location>
</feature>
<dbReference type="OrthoDB" id="9986677at2759"/>
<sequence length="741" mass="83260">MNQISVRHEMVSSEADYDEKEEYDEKDDDIEDSVDMGEEYEVERPLVEAVRLVISTFFGIIGAVIQEYYYFRTTNGVFSIFFVNLASYALGRAMARILPTTAIRIGKFSLSLNPGPFNIKEHTLIGITVSTAATAAYAIFILSAMGLYLNYRINTLGSLVLILTTQCIGYGMAGMLRKYLVYPAEMVWWSNLVQVVFYNAIHNTDEFRARRMIRGWSYMKFFGSFFLPQYIAPLLVFFDWACWIAPFNKNVWAIFSSISGGGVFSLSFDWNAIGGTILYYPLSAQLCNFAGNVISYWIILPIMWLTNALGTRTFGRPLTPELFFQNGTKFDIKTVLKPDHSLDVDKYNAGEAAVMTPLYALLFFFSLASFAACISHVICFHGTLILSHWKRAVGGEGDDIHTRMMRVYPEVAQLWYAAFYIAMAGLAIFVCEMYIKQLPWWGLLVALAMGWVLTLPICAMQAITGSAPALNIITELVCGYILPGKPIANMAFKIYGYMTMYQCQILLSDLKLGHYMKIPPRSLFIGQIYGTLIGGLFNYLTMILIIDSQRGIFNGTKDNPTGLWTGQRVGTFWGSGLIFGALGPPQMFASSGNYGFVYYGFLVGAILPVILWALSKAYPRVSWSNVNICIITQGMTAYPYGYTFGIFPSLIACLVFRFYMFRYHQGWWQKYALILASALDTGTAFTSVVLFLFISGGVSPRLNFDPPHWWGNYANKNGTTAPYMFSDRCGSYKGQNWASGV</sequence>